<comment type="caution">
    <text evidence="1">The sequence shown here is derived from an EMBL/GenBank/DDBJ whole genome shotgun (WGS) entry which is preliminary data.</text>
</comment>
<evidence type="ECO:0000313" key="1">
    <source>
        <dbReference type="EMBL" id="MCI05855.1"/>
    </source>
</evidence>
<dbReference type="Proteomes" id="UP000265520">
    <property type="component" value="Unassembled WGS sequence"/>
</dbReference>
<organism evidence="1 2">
    <name type="scientific">Trifolium medium</name>
    <dbReference type="NCBI Taxonomy" id="97028"/>
    <lineage>
        <taxon>Eukaryota</taxon>
        <taxon>Viridiplantae</taxon>
        <taxon>Streptophyta</taxon>
        <taxon>Embryophyta</taxon>
        <taxon>Tracheophyta</taxon>
        <taxon>Spermatophyta</taxon>
        <taxon>Magnoliopsida</taxon>
        <taxon>eudicotyledons</taxon>
        <taxon>Gunneridae</taxon>
        <taxon>Pentapetalae</taxon>
        <taxon>rosids</taxon>
        <taxon>fabids</taxon>
        <taxon>Fabales</taxon>
        <taxon>Fabaceae</taxon>
        <taxon>Papilionoideae</taxon>
        <taxon>50 kb inversion clade</taxon>
        <taxon>NPAAA clade</taxon>
        <taxon>Hologalegina</taxon>
        <taxon>IRL clade</taxon>
        <taxon>Trifolieae</taxon>
        <taxon>Trifolium</taxon>
    </lineage>
</organism>
<dbReference type="AlphaFoldDB" id="A0A392P4V1"/>
<feature type="non-terminal residue" evidence="1">
    <location>
        <position position="1"/>
    </location>
</feature>
<reference evidence="1 2" key="1">
    <citation type="journal article" date="2018" name="Front. Plant Sci.">
        <title>Red Clover (Trifolium pratense) and Zigzag Clover (T. medium) - A Picture of Genomic Similarities and Differences.</title>
        <authorList>
            <person name="Dluhosova J."/>
            <person name="Istvanek J."/>
            <person name="Nedelnik J."/>
            <person name="Repkova J."/>
        </authorList>
    </citation>
    <scope>NUCLEOTIDE SEQUENCE [LARGE SCALE GENOMIC DNA]</scope>
    <source>
        <strain evidence="2">cv. 10/8</strain>
        <tissue evidence="1">Leaf</tissue>
    </source>
</reference>
<sequence length="77" mass="8411">VEQLRTLGTTASEMNVGFMLLRWRPIVNEMDEGGLDFCGLAFFKIMKEDRKEDRLVLICNLGSGGGFDGGGGTRIVA</sequence>
<protein>
    <submittedName>
        <fullName evidence="1">Uncharacterized protein</fullName>
    </submittedName>
</protein>
<dbReference type="EMBL" id="LXQA010059966">
    <property type="protein sequence ID" value="MCI05855.1"/>
    <property type="molecule type" value="Genomic_DNA"/>
</dbReference>
<name>A0A392P4V1_9FABA</name>
<accession>A0A392P4V1</accession>
<keyword evidence="2" id="KW-1185">Reference proteome</keyword>
<proteinExistence type="predicted"/>
<evidence type="ECO:0000313" key="2">
    <source>
        <dbReference type="Proteomes" id="UP000265520"/>
    </source>
</evidence>